<comment type="caution">
    <text evidence="1">The sequence shown here is derived from an EMBL/GenBank/DDBJ whole genome shotgun (WGS) entry which is preliminary data.</text>
</comment>
<organism evidence="1 2">
    <name type="scientific">Bacillus smithii 7_3_47FAA</name>
    <dbReference type="NCBI Taxonomy" id="665952"/>
    <lineage>
        <taxon>Bacteria</taxon>
        <taxon>Bacillati</taxon>
        <taxon>Bacillota</taxon>
        <taxon>Bacilli</taxon>
        <taxon>Bacillales</taxon>
        <taxon>Bacillaceae</taxon>
        <taxon>Bacillus</taxon>
    </lineage>
</organism>
<dbReference type="InterPro" id="IPR047670">
    <property type="entry name" value="YfjT-like"/>
</dbReference>
<dbReference type="NCBIfam" id="NF040878">
    <property type="entry name" value="SE1561_fam"/>
    <property type="match status" value="1"/>
</dbReference>
<dbReference type="Proteomes" id="UP000011747">
    <property type="component" value="Unassembled WGS sequence"/>
</dbReference>
<dbReference type="RefSeq" id="WP_003354697.1">
    <property type="nucleotide sequence ID" value="NZ_JH414757.1"/>
</dbReference>
<dbReference type="HOGENOM" id="CLU_196510_0_0_9"/>
<reference evidence="1 2" key="1">
    <citation type="submission" date="2011-09" db="EMBL/GenBank/DDBJ databases">
        <title>The Genome Sequence of Bacillus smithii 7_3_47FAA.</title>
        <authorList>
            <consortium name="The Broad Institute Genome Sequencing Platform"/>
            <person name="Earl A."/>
            <person name="Ward D."/>
            <person name="Feldgarden M."/>
            <person name="Gevers D."/>
            <person name="Daigneault M."/>
            <person name="Strauss J."/>
            <person name="Allen-Vercoe E."/>
            <person name="Young S.K."/>
            <person name="Zeng Q."/>
            <person name="Gargeya S."/>
            <person name="Fitzgerald M."/>
            <person name="Haas B."/>
            <person name="Abouelleil A."/>
            <person name="Alvarado L."/>
            <person name="Arachchi H.M."/>
            <person name="Berlin A."/>
            <person name="Brown A."/>
            <person name="Chapman S.B."/>
            <person name="Chen Z."/>
            <person name="Dunbar C."/>
            <person name="Freedman E."/>
            <person name="Gearin G."/>
            <person name="Goldberg J."/>
            <person name="Griggs A."/>
            <person name="Gujja S."/>
            <person name="Heiman D."/>
            <person name="Howarth C."/>
            <person name="Larson L."/>
            <person name="Lui A."/>
            <person name="MacDonald P.J.P."/>
            <person name="Montmayeur A."/>
            <person name="Murphy C."/>
            <person name="Neiman D."/>
            <person name="Pearson M."/>
            <person name="Priest M."/>
            <person name="Roberts A."/>
            <person name="Saif S."/>
            <person name="Shea T."/>
            <person name="Shenoy N."/>
            <person name="Sisk P."/>
            <person name="Stolte C."/>
            <person name="Sykes S."/>
            <person name="Wortman J."/>
            <person name="Nusbaum C."/>
            <person name="Birren B."/>
        </authorList>
    </citation>
    <scope>NUCLEOTIDE SEQUENCE [LARGE SCALE GENOMIC DNA]</scope>
    <source>
        <strain evidence="1 2">7_3_47FAA</strain>
    </source>
</reference>
<evidence type="ECO:0000313" key="1">
    <source>
        <dbReference type="EMBL" id="EHL76584.1"/>
    </source>
</evidence>
<dbReference type="GeneID" id="87580898"/>
<dbReference type="PATRIC" id="fig|665952.3.peg.2511"/>
<gene>
    <name evidence="1" type="ORF">HMPREF1015_00934</name>
</gene>
<accession>G9QN17</accession>
<dbReference type="EMBL" id="ACWF01000122">
    <property type="protein sequence ID" value="EHL76584.1"/>
    <property type="molecule type" value="Genomic_DNA"/>
</dbReference>
<evidence type="ECO:0000313" key="2">
    <source>
        <dbReference type="Proteomes" id="UP000011747"/>
    </source>
</evidence>
<sequence>MGKTIYDTNKQLSYLKERLNMFLTVLDSLEPESTDIEDIDRLIQIVEEIEEKYKQFRDR</sequence>
<keyword evidence="2" id="KW-1185">Reference proteome</keyword>
<dbReference type="AlphaFoldDB" id="G9QN17"/>
<protein>
    <submittedName>
        <fullName evidence="1">Uncharacterized protein</fullName>
    </submittedName>
</protein>
<name>G9QN17_9BACI</name>
<proteinExistence type="predicted"/>